<evidence type="ECO:0000256" key="3">
    <source>
        <dbReference type="SAM" id="SignalP"/>
    </source>
</evidence>
<accession>A0A6N7XKX2</accession>
<dbReference type="Proteomes" id="UP000469424">
    <property type="component" value="Unassembled WGS sequence"/>
</dbReference>
<dbReference type="PANTHER" id="PTHR30483:SF6">
    <property type="entry name" value="PERIPLASMIC BINDING PROTEIN OF ABC TRANSPORTER FOR NATURAL AMINO ACIDS"/>
    <property type="match status" value="1"/>
</dbReference>
<reference evidence="5 6" key="1">
    <citation type="submission" date="2019-08" db="EMBL/GenBank/DDBJ databases">
        <title>In-depth cultivation of the pig gut microbiome towards novel bacterial diversity and tailored functional studies.</title>
        <authorList>
            <person name="Wylensek D."/>
            <person name="Hitch T.C.A."/>
            <person name="Clavel T."/>
        </authorList>
    </citation>
    <scope>NUCLEOTIDE SEQUENCE [LARGE SCALE GENOMIC DNA]</scope>
    <source>
        <strain evidence="5 6">WCA-MUC-591-APC-4B</strain>
    </source>
</reference>
<dbReference type="PANTHER" id="PTHR30483">
    <property type="entry name" value="LEUCINE-SPECIFIC-BINDING PROTEIN"/>
    <property type="match status" value="1"/>
</dbReference>
<proteinExistence type="inferred from homology"/>
<dbReference type="Pfam" id="PF13458">
    <property type="entry name" value="Peripla_BP_6"/>
    <property type="match status" value="1"/>
</dbReference>
<feature type="signal peptide" evidence="3">
    <location>
        <begin position="1"/>
        <end position="22"/>
    </location>
</feature>
<dbReference type="SUPFAM" id="SSF53822">
    <property type="entry name" value="Periplasmic binding protein-like I"/>
    <property type="match status" value="1"/>
</dbReference>
<dbReference type="Gene3D" id="3.40.50.2300">
    <property type="match status" value="2"/>
</dbReference>
<evidence type="ECO:0000256" key="1">
    <source>
        <dbReference type="ARBA" id="ARBA00010062"/>
    </source>
</evidence>
<feature type="domain" description="Leucine-binding protein" evidence="4">
    <location>
        <begin position="47"/>
        <end position="396"/>
    </location>
</feature>
<protein>
    <submittedName>
        <fullName evidence="5">ABC transporter substrate-binding protein</fullName>
    </submittedName>
</protein>
<comment type="similarity">
    <text evidence="1">Belongs to the leucine-binding protein family.</text>
</comment>
<name>A0A6N7XKX2_9FIRM</name>
<feature type="chain" id="PRO_5039499441" evidence="3">
    <location>
        <begin position="23"/>
        <end position="418"/>
    </location>
</feature>
<evidence type="ECO:0000259" key="4">
    <source>
        <dbReference type="Pfam" id="PF13458"/>
    </source>
</evidence>
<dbReference type="InterPro" id="IPR028082">
    <property type="entry name" value="Peripla_BP_I"/>
</dbReference>
<gene>
    <name evidence="5" type="ORF">FYJ65_04355</name>
</gene>
<keyword evidence="6" id="KW-1185">Reference proteome</keyword>
<organism evidence="5 6">
    <name type="scientific">Mogibacterium kristiansenii</name>
    <dbReference type="NCBI Taxonomy" id="2606708"/>
    <lineage>
        <taxon>Bacteria</taxon>
        <taxon>Bacillati</taxon>
        <taxon>Bacillota</taxon>
        <taxon>Clostridia</taxon>
        <taxon>Peptostreptococcales</taxon>
        <taxon>Anaerovoracaceae</taxon>
        <taxon>Mogibacterium</taxon>
    </lineage>
</organism>
<evidence type="ECO:0000313" key="5">
    <source>
        <dbReference type="EMBL" id="MST70579.1"/>
    </source>
</evidence>
<evidence type="ECO:0000313" key="6">
    <source>
        <dbReference type="Proteomes" id="UP000469424"/>
    </source>
</evidence>
<dbReference type="InterPro" id="IPR028081">
    <property type="entry name" value="Leu-bd"/>
</dbReference>
<dbReference type="CDD" id="cd06347">
    <property type="entry name" value="PBP1_ABC_LivK_ligand_binding-like"/>
    <property type="match status" value="1"/>
</dbReference>
<dbReference type="PROSITE" id="PS51257">
    <property type="entry name" value="PROKAR_LIPOPROTEIN"/>
    <property type="match status" value="1"/>
</dbReference>
<comment type="caution">
    <text evidence="5">The sequence shown here is derived from an EMBL/GenBank/DDBJ whole genome shotgun (WGS) entry which is preliminary data.</text>
</comment>
<evidence type="ECO:0000256" key="2">
    <source>
        <dbReference type="ARBA" id="ARBA00022729"/>
    </source>
</evidence>
<keyword evidence="2 3" id="KW-0732">Signal</keyword>
<dbReference type="EMBL" id="VUNA01000006">
    <property type="protein sequence ID" value="MST70579.1"/>
    <property type="molecule type" value="Genomic_DNA"/>
</dbReference>
<dbReference type="AlphaFoldDB" id="A0A6N7XKX2"/>
<dbReference type="InterPro" id="IPR051010">
    <property type="entry name" value="BCAA_transport"/>
</dbReference>
<sequence length="418" mass="46646">MKISRTAIKTICLMLTFTAVLMLSGCTSYDNFRRTFIDKETEDSNVIYVGVFEPESGQYKNVGKEEIKGIQLAHSMYSNVKGVRVELVRIDTESDTNTAKAAIESLIKLNPVAIIGSAEEANSMIAAEEARKAKIPMITPSASNPLITENNPYAFRACITYDQRGTGLAEYTIKELSAKKVAIITIQNDSTQEKMRSAFKARLRKEGKKSGPEVVLDESIGIDEFNMVKLAKQIQKSGAEVVFSPIGLEKADLLYHQIEKRNMTNIRFLGNQEWLTEDFLKMKEKHPQIKISFTSDNVLNSGGTAETGFTAETQRFLVKYANRYGQRDIPTQNTVLGYDAYMLTINAINNARSLKPTDIRDALADTKDLRCATGVFNFDQDGNPVRRVNISTVRDGKLVSAYVTKSKTKADSMKKIEH</sequence>